<accession>A0A381UAJ9</accession>
<dbReference type="InterPro" id="IPR016160">
    <property type="entry name" value="Ald_DH_CS_CYS"/>
</dbReference>
<dbReference type="PANTHER" id="PTHR11699">
    <property type="entry name" value="ALDEHYDE DEHYDROGENASE-RELATED"/>
    <property type="match status" value="1"/>
</dbReference>
<dbReference type="InterPro" id="IPR016162">
    <property type="entry name" value="Ald_DH_N"/>
</dbReference>
<dbReference type="Gene3D" id="3.40.309.10">
    <property type="entry name" value="Aldehyde Dehydrogenase, Chain A, domain 2"/>
    <property type="match status" value="1"/>
</dbReference>
<dbReference type="InterPro" id="IPR029510">
    <property type="entry name" value="Ald_DH_CS_GLU"/>
</dbReference>
<keyword evidence="2" id="KW-0560">Oxidoreductase</keyword>
<protein>
    <recommendedName>
        <fullName evidence="3">Aldehyde dehydrogenase domain-containing protein</fullName>
    </recommendedName>
</protein>
<evidence type="ECO:0000259" key="3">
    <source>
        <dbReference type="Pfam" id="PF00171"/>
    </source>
</evidence>
<dbReference type="Gene3D" id="3.40.605.10">
    <property type="entry name" value="Aldehyde Dehydrogenase, Chain A, domain 1"/>
    <property type="match status" value="1"/>
</dbReference>
<gene>
    <name evidence="4" type="ORF">METZ01_LOCUS77625</name>
</gene>
<name>A0A381UAJ9_9ZZZZ</name>
<reference evidence="4" key="1">
    <citation type="submission" date="2018-05" db="EMBL/GenBank/DDBJ databases">
        <authorList>
            <person name="Lanie J.A."/>
            <person name="Ng W.-L."/>
            <person name="Kazmierczak K.M."/>
            <person name="Andrzejewski T.M."/>
            <person name="Davidsen T.M."/>
            <person name="Wayne K.J."/>
            <person name="Tettelin H."/>
            <person name="Glass J.I."/>
            <person name="Rusch D."/>
            <person name="Podicherti R."/>
            <person name="Tsui H.-C.T."/>
            <person name="Winkler M.E."/>
        </authorList>
    </citation>
    <scope>NUCLEOTIDE SEQUENCE</scope>
</reference>
<dbReference type="CDD" id="cd07114">
    <property type="entry name" value="ALDH_DhaS"/>
    <property type="match status" value="1"/>
</dbReference>
<dbReference type="EMBL" id="UINC01005986">
    <property type="protein sequence ID" value="SVA24771.1"/>
    <property type="molecule type" value="Genomic_DNA"/>
</dbReference>
<dbReference type="InterPro" id="IPR016161">
    <property type="entry name" value="Ald_DH/histidinol_DH"/>
</dbReference>
<dbReference type="AlphaFoldDB" id="A0A381UAJ9"/>
<dbReference type="PROSITE" id="PS00070">
    <property type="entry name" value="ALDEHYDE_DEHYDR_CYS"/>
    <property type="match status" value="1"/>
</dbReference>
<sequence length="430" mass="47292">MLPKHRANYLRAIGDQLLENAELLGKIETINTGKIFKETKFQANYIAEFYYYYAGLADKIEGATLPIDKEDLHVFTTREPIGVIAAVIPWNSQMFLTAVKLAPALAIGNTVIIKASEVAPTPLLEFAKLIDKVKLPKGVVNIITGFAEKCSKVLTSHPKVDRIAFTGGMHTAKHIVRNSAENLSQVSLELGGKSPVVVFSDARKDNAINGILASIFGASGQSCIAGSRLYLQESIYNEYVEEIKKKAESIKIGDPMNDQTQMGPLATLQQLNNIQEKIEKTLQQGGKLVTGGKRVKSFNKGYYFEPTIIECEHHNLPTAENELFGPVLSIMRFKDEQDAINLMNDNAYGLSSGIFTENNGIAMRVSKAVRAGIVFVNTYRLISPVAPFGGYKNSGYGRESGLEVIKDYSNTKTTWISTSTEPLSDPFTIR</sequence>
<dbReference type="InterPro" id="IPR016163">
    <property type="entry name" value="Ald_DH_C"/>
</dbReference>
<feature type="domain" description="Aldehyde dehydrogenase" evidence="3">
    <location>
        <begin position="3"/>
        <end position="413"/>
    </location>
</feature>
<evidence type="ECO:0000256" key="2">
    <source>
        <dbReference type="ARBA" id="ARBA00023002"/>
    </source>
</evidence>
<proteinExistence type="inferred from homology"/>
<comment type="similarity">
    <text evidence="1">Belongs to the aldehyde dehydrogenase family.</text>
</comment>
<dbReference type="GO" id="GO:0016620">
    <property type="term" value="F:oxidoreductase activity, acting on the aldehyde or oxo group of donors, NAD or NADP as acceptor"/>
    <property type="evidence" value="ECO:0007669"/>
    <property type="project" value="InterPro"/>
</dbReference>
<dbReference type="Pfam" id="PF00171">
    <property type="entry name" value="Aldedh"/>
    <property type="match status" value="1"/>
</dbReference>
<dbReference type="PROSITE" id="PS00687">
    <property type="entry name" value="ALDEHYDE_DEHYDR_GLU"/>
    <property type="match status" value="1"/>
</dbReference>
<organism evidence="4">
    <name type="scientific">marine metagenome</name>
    <dbReference type="NCBI Taxonomy" id="408172"/>
    <lineage>
        <taxon>unclassified sequences</taxon>
        <taxon>metagenomes</taxon>
        <taxon>ecological metagenomes</taxon>
    </lineage>
</organism>
<dbReference type="InterPro" id="IPR015590">
    <property type="entry name" value="Aldehyde_DH_dom"/>
</dbReference>
<dbReference type="SUPFAM" id="SSF53720">
    <property type="entry name" value="ALDH-like"/>
    <property type="match status" value="1"/>
</dbReference>
<evidence type="ECO:0000313" key="4">
    <source>
        <dbReference type="EMBL" id="SVA24771.1"/>
    </source>
</evidence>
<dbReference type="FunFam" id="3.40.309.10:FF:000012">
    <property type="entry name" value="Betaine aldehyde dehydrogenase"/>
    <property type="match status" value="1"/>
</dbReference>
<dbReference type="FunFam" id="3.40.605.10:FF:000007">
    <property type="entry name" value="NAD/NADP-dependent betaine aldehyde dehydrogenase"/>
    <property type="match status" value="1"/>
</dbReference>
<evidence type="ECO:0000256" key="1">
    <source>
        <dbReference type="ARBA" id="ARBA00009986"/>
    </source>
</evidence>